<organism evidence="6 7">
    <name type="scientific">Desulfosudis oleivorans (strain DSM 6200 / JCM 39069 / Hxd3)</name>
    <name type="common">Desulfococcus oleovorans</name>
    <dbReference type="NCBI Taxonomy" id="96561"/>
    <lineage>
        <taxon>Bacteria</taxon>
        <taxon>Pseudomonadati</taxon>
        <taxon>Thermodesulfobacteriota</taxon>
        <taxon>Desulfobacteria</taxon>
        <taxon>Desulfobacterales</taxon>
        <taxon>Desulfosudaceae</taxon>
        <taxon>Desulfosudis</taxon>
    </lineage>
</organism>
<accession>A8ZX26</accession>
<dbReference type="SUPFAM" id="SSF53706">
    <property type="entry name" value="Formate dehydrogenase/DMSO reductase, domains 1-3"/>
    <property type="match status" value="1"/>
</dbReference>
<keyword evidence="7" id="KW-1185">Reference proteome</keyword>
<reference evidence="6 7" key="1">
    <citation type="submission" date="2007-10" db="EMBL/GenBank/DDBJ databases">
        <title>Complete sequence of Desulfococcus oleovorans Hxd3.</title>
        <authorList>
            <consortium name="US DOE Joint Genome Institute"/>
            <person name="Copeland A."/>
            <person name="Lucas S."/>
            <person name="Lapidus A."/>
            <person name="Barry K."/>
            <person name="Glavina del Rio T."/>
            <person name="Dalin E."/>
            <person name="Tice H."/>
            <person name="Pitluck S."/>
            <person name="Kiss H."/>
            <person name="Brettin T."/>
            <person name="Bruce D."/>
            <person name="Detter J.C."/>
            <person name="Han C."/>
            <person name="Schmutz J."/>
            <person name="Larimer F."/>
            <person name="Land M."/>
            <person name="Hauser L."/>
            <person name="Kyrpides N."/>
            <person name="Kim E."/>
            <person name="Wawrik B."/>
            <person name="Richardson P."/>
        </authorList>
    </citation>
    <scope>NUCLEOTIDE SEQUENCE [LARGE SCALE GENOMIC DNA]</scope>
    <source>
        <strain evidence="7">DSM 6200 / JCM 39069 / Hxd3</strain>
    </source>
</reference>
<dbReference type="Pfam" id="PF00384">
    <property type="entry name" value="Molybdopterin"/>
    <property type="match status" value="1"/>
</dbReference>
<dbReference type="EMBL" id="CP000859">
    <property type="protein sequence ID" value="ABW66882.1"/>
    <property type="molecule type" value="Genomic_DNA"/>
</dbReference>
<dbReference type="InterPro" id="IPR006657">
    <property type="entry name" value="MoPterin_dinucl-bd_dom"/>
</dbReference>
<dbReference type="HOGENOM" id="CLU_000422_13_3_7"/>
<dbReference type="Gene3D" id="3.40.228.10">
    <property type="entry name" value="Dimethylsulfoxide Reductase, domain 2"/>
    <property type="match status" value="1"/>
</dbReference>
<dbReference type="GO" id="GO:0051536">
    <property type="term" value="F:iron-sulfur cluster binding"/>
    <property type="evidence" value="ECO:0007669"/>
    <property type="project" value="UniProtKB-KW"/>
</dbReference>
<gene>
    <name evidence="6" type="ordered locus">Dole_1073</name>
</gene>
<protein>
    <submittedName>
        <fullName evidence="6">Molydopterin dinucleotide-binding region</fullName>
    </submittedName>
</protein>
<proteinExistence type="inferred from homology"/>
<dbReference type="PANTHER" id="PTHR43742:SF2">
    <property type="entry name" value="ASSIMILATORY NITRATE REDUCTASE CATALYTIC SUBUNIT"/>
    <property type="match status" value="1"/>
</dbReference>
<dbReference type="PROSITE" id="PS51669">
    <property type="entry name" value="4FE4S_MOW_BIS_MGD"/>
    <property type="match status" value="1"/>
</dbReference>
<keyword evidence="4" id="KW-0411">Iron-sulfur</keyword>
<dbReference type="AlphaFoldDB" id="A8ZX26"/>
<evidence type="ECO:0000256" key="2">
    <source>
        <dbReference type="ARBA" id="ARBA00022723"/>
    </source>
</evidence>
<evidence type="ECO:0000313" key="6">
    <source>
        <dbReference type="EMBL" id="ABW66882.1"/>
    </source>
</evidence>
<dbReference type="Gene3D" id="3.30.2070.10">
    <property type="entry name" value="Formate dehydrogenase/DMSO reductase"/>
    <property type="match status" value="1"/>
</dbReference>
<evidence type="ECO:0000256" key="4">
    <source>
        <dbReference type="ARBA" id="ARBA00023014"/>
    </source>
</evidence>
<dbReference type="InterPro" id="IPR050612">
    <property type="entry name" value="Prok_Mopterin_Oxidored"/>
</dbReference>
<dbReference type="RefSeq" id="WP_012174500.1">
    <property type="nucleotide sequence ID" value="NC_009943.1"/>
</dbReference>
<evidence type="ECO:0000256" key="3">
    <source>
        <dbReference type="ARBA" id="ARBA00023004"/>
    </source>
</evidence>
<dbReference type="KEGG" id="dol:Dole_1073"/>
<dbReference type="SMART" id="SM00926">
    <property type="entry name" value="Molybdop_Fe4S4"/>
    <property type="match status" value="1"/>
</dbReference>
<dbReference type="GO" id="GO:0043546">
    <property type="term" value="F:molybdopterin cofactor binding"/>
    <property type="evidence" value="ECO:0007669"/>
    <property type="project" value="InterPro"/>
</dbReference>
<sequence length="835" mass="94403">MEQWHPSCCMLCGMNCGLELLAEDNKIIKVKPMQDNPRSKGYICRKGMNVVDYQHHSSRLTHPLKKSEQGFEKISWGQAIREISEKLKAVTEQYGPKSFAYLGGGGQACHFEAFLGLQLMHSLGSKYHYSALGQELTGHFWVYGRALGKQNCWPAPDEANSDMLIAIGWNAMESHQTPRAPLIMKEFSKNPEKCLVVIDPRKSKTARIADIHVPVRPGSDALLIRALIAMLVDKDLLNHQYMKKHVSGWERIKPWFENFDYRTAISVCEVDYDQAENLCHLLATRKWCMHAEMGVLMNRHSTVTSYLLVILTAICGRLLVPGGVVIPGKMVPLGFHTDERDDNNWRTQTTDFPAIDGFYPPNVMPEEILSDHPERLRAVITCNSNPLRSYADTPAYETAFKKLDLLVCIDIVMSETAELSDYVLPARSGFEGWDGCFFSLTHPEIYFQMRHPFIVPEGDTLEAGEIYTRIADNIGLIPDIPDTLYKAAKEDRLAYAMALSIYAYENPEALRRLPFIITKTLGPALGSAHLAMLWAIIQQMVVNYKAPNGKLMESDDLFLHLVNEQDSLTLLPDLPKWLKRSRYSKIIMTILILSRIRPSDLIWDLNRHGFTLVQAIKDTFAPKSVFKILKTVIASRSLLPLMQLSPYMALSERVFNEILENPRGLIIGKSNADNFTSIRTSDKKVQLHMPELAEWLQSITADSEEKELALDPAYPLILNAGSHMPANANTQVRKPSFIGKTRGCTLLMNPRDADLLDLKDGEIVNIVTEAGREQVEIEITKNARKGQVVMPHGFGLKYEGKVYGANVNLLTKNTHRDRWAATPYHRFVPCRVEKI</sequence>
<dbReference type="Proteomes" id="UP000008561">
    <property type="component" value="Chromosome"/>
</dbReference>
<name>A8ZX26_DESOH</name>
<dbReference type="eggNOG" id="COG0243">
    <property type="taxonomic scope" value="Bacteria"/>
</dbReference>
<dbReference type="GO" id="GO:0016491">
    <property type="term" value="F:oxidoreductase activity"/>
    <property type="evidence" value="ECO:0007669"/>
    <property type="project" value="InterPro"/>
</dbReference>
<dbReference type="InterPro" id="IPR006963">
    <property type="entry name" value="Mopterin_OxRdtase_4Fe-4S_dom"/>
</dbReference>
<dbReference type="Gene3D" id="3.40.50.740">
    <property type="match status" value="1"/>
</dbReference>
<dbReference type="InterPro" id="IPR006656">
    <property type="entry name" value="Mopterin_OxRdtase"/>
</dbReference>
<dbReference type="GO" id="GO:0046872">
    <property type="term" value="F:metal ion binding"/>
    <property type="evidence" value="ECO:0007669"/>
    <property type="project" value="UniProtKB-KW"/>
</dbReference>
<dbReference type="Pfam" id="PF01568">
    <property type="entry name" value="Molydop_binding"/>
    <property type="match status" value="1"/>
</dbReference>
<evidence type="ECO:0000256" key="1">
    <source>
        <dbReference type="ARBA" id="ARBA00010312"/>
    </source>
</evidence>
<dbReference type="Gene3D" id="2.20.25.90">
    <property type="entry name" value="ADC-like domains"/>
    <property type="match status" value="1"/>
</dbReference>
<evidence type="ECO:0000259" key="5">
    <source>
        <dbReference type="PROSITE" id="PS51669"/>
    </source>
</evidence>
<dbReference type="STRING" id="96561.Dole_1073"/>
<dbReference type="InterPro" id="IPR009010">
    <property type="entry name" value="Asp_de-COase-like_dom_sf"/>
</dbReference>
<keyword evidence="2" id="KW-0479">Metal-binding</keyword>
<dbReference type="OrthoDB" id="9757870at2"/>
<dbReference type="PANTHER" id="PTHR43742">
    <property type="entry name" value="TRIMETHYLAMINE-N-OXIDE REDUCTASE"/>
    <property type="match status" value="1"/>
</dbReference>
<dbReference type="SUPFAM" id="SSF50692">
    <property type="entry name" value="ADC-like"/>
    <property type="match status" value="1"/>
</dbReference>
<keyword evidence="3" id="KW-0408">Iron</keyword>
<dbReference type="Pfam" id="PF04879">
    <property type="entry name" value="Molybdop_Fe4S4"/>
    <property type="match status" value="1"/>
</dbReference>
<evidence type="ECO:0000313" key="7">
    <source>
        <dbReference type="Proteomes" id="UP000008561"/>
    </source>
</evidence>
<feature type="domain" description="4Fe-4S Mo/W bis-MGD-type" evidence="5">
    <location>
        <begin position="2"/>
        <end position="58"/>
    </location>
</feature>
<dbReference type="Gene3D" id="2.40.40.20">
    <property type="match status" value="1"/>
</dbReference>
<comment type="similarity">
    <text evidence="1">Belongs to the prokaryotic molybdopterin-containing oxidoreductase family.</text>
</comment>